<organism evidence="2 3">
    <name type="scientific">Ruegeria arenilitoris</name>
    <dbReference type="NCBI Taxonomy" id="1173585"/>
    <lineage>
        <taxon>Bacteria</taxon>
        <taxon>Pseudomonadati</taxon>
        <taxon>Pseudomonadota</taxon>
        <taxon>Alphaproteobacteria</taxon>
        <taxon>Rhodobacterales</taxon>
        <taxon>Roseobacteraceae</taxon>
        <taxon>Ruegeria</taxon>
    </lineage>
</organism>
<evidence type="ECO:0000256" key="1">
    <source>
        <dbReference type="SAM" id="MobiDB-lite"/>
    </source>
</evidence>
<dbReference type="OrthoDB" id="7586183at2"/>
<dbReference type="Pfam" id="PF01076">
    <property type="entry name" value="Mob_Pre"/>
    <property type="match status" value="1"/>
</dbReference>
<dbReference type="AlphaFoldDB" id="A0A238KG03"/>
<protein>
    <submittedName>
        <fullName evidence="2">Plasmid recombination enzyme</fullName>
    </submittedName>
</protein>
<evidence type="ECO:0000313" key="2">
    <source>
        <dbReference type="EMBL" id="SMX41753.1"/>
    </source>
</evidence>
<sequence>MKAVLNIERIGFNALKAHAQHERREIGDQTHTDESRNHLNASIGLDKCPEAAVRKYLEQTGAKIDKRNEKPITRVLLSASAEYFRPGRAEQGGEFDRDRLNPWIRESVKWLKKEFGDDAVHISTHLDETTPHLHAVIVPTYDKKTKRRTVKQVSHHKHPAFASLNSYEDLHDRYAAAVQHLDIQRGDRLPDELRKKRRSTTKKEWLNGRIKAASVQLSLFDGEIRKHLGEKLRSLRKTFQPQKQQQKAGSVASAALAQVRSKTRTRGRSR</sequence>
<dbReference type="GO" id="GO:0006310">
    <property type="term" value="P:DNA recombination"/>
    <property type="evidence" value="ECO:0007669"/>
    <property type="project" value="InterPro"/>
</dbReference>
<keyword evidence="3" id="KW-1185">Reference proteome</keyword>
<dbReference type="Gene3D" id="3.30.930.30">
    <property type="match status" value="1"/>
</dbReference>
<dbReference type="InterPro" id="IPR001668">
    <property type="entry name" value="Mob_Pre"/>
</dbReference>
<feature type="compositionally biased region" description="Polar residues" evidence="1">
    <location>
        <begin position="238"/>
        <end position="248"/>
    </location>
</feature>
<accession>A0A238KG03</accession>
<dbReference type="EMBL" id="FXYG01000002">
    <property type="protein sequence ID" value="SMX41753.1"/>
    <property type="molecule type" value="Genomic_DNA"/>
</dbReference>
<dbReference type="GO" id="GO:0003677">
    <property type="term" value="F:DNA binding"/>
    <property type="evidence" value="ECO:0007669"/>
    <property type="project" value="InterPro"/>
</dbReference>
<reference evidence="3" key="1">
    <citation type="submission" date="2017-05" db="EMBL/GenBank/DDBJ databases">
        <authorList>
            <person name="Rodrigo-Torres L."/>
            <person name="Arahal R. D."/>
            <person name="Lucena T."/>
        </authorList>
    </citation>
    <scope>NUCLEOTIDE SEQUENCE [LARGE SCALE GENOMIC DNA]</scope>
    <source>
        <strain evidence="3">CECT 8715</strain>
    </source>
</reference>
<evidence type="ECO:0000313" key="3">
    <source>
        <dbReference type="Proteomes" id="UP000202485"/>
    </source>
</evidence>
<dbReference type="CDD" id="cd17242">
    <property type="entry name" value="MobM_relaxase"/>
    <property type="match status" value="1"/>
</dbReference>
<dbReference type="Proteomes" id="UP000202485">
    <property type="component" value="Unassembled WGS sequence"/>
</dbReference>
<name>A0A238KG03_9RHOB</name>
<gene>
    <name evidence="2" type="ORF">RUA8715_02092</name>
</gene>
<feature type="region of interest" description="Disordered" evidence="1">
    <location>
        <begin position="238"/>
        <end position="270"/>
    </location>
</feature>
<dbReference type="RefSeq" id="WP_093963586.1">
    <property type="nucleotide sequence ID" value="NZ_FXYG01000002.1"/>
</dbReference>
<feature type="compositionally biased region" description="Basic residues" evidence="1">
    <location>
        <begin position="261"/>
        <end position="270"/>
    </location>
</feature>
<proteinExistence type="predicted"/>